<dbReference type="AlphaFoldDB" id="A0A5K1JRT1"/>
<dbReference type="PANTHER" id="PTHR34605:SF3">
    <property type="entry name" value="P CELL-TYPE AGGLUTINATION PROTEIN MAP4-LIKE-RELATED"/>
    <property type="match status" value="1"/>
</dbReference>
<dbReference type="Gene3D" id="1.10.443.10">
    <property type="entry name" value="Intergrase catalytic core"/>
    <property type="match status" value="1"/>
</dbReference>
<name>A0A5K1JRT1_9APHY</name>
<dbReference type="InterPro" id="IPR013762">
    <property type="entry name" value="Integrase-like_cat_sf"/>
</dbReference>
<evidence type="ECO:0000313" key="2">
    <source>
        <dbReference type="EMBL" id="VWO94057.1"/>
    </source>
</evidence>
<gene>
    <name evidence="2" type="primary">I1RWV5</name>
</gene>
<evidence type="ECO:0000256" key="1">
    <source>
        <dbReference type="ARBA" id="ARBA00023172"/>
    </source>
</evidence>
<dbReference type="InterPro" id="IPR052925">
    <property type="entry name" value="Phage_Integrase-like_Recomb"/>
</dbReference>
<keyword evidence="1" id="KW-0233">DNA recombination</keyword>
<dbReference type="EMBL" id="LR723755">
    <property type="protein sequence ID" value="VWO94057.1"/>
    <property type="molecule type" value="Genomic_DNA"/>
</dbReference>
<sequence length="264" mass="29540">MNILELFSAAMVGSYSETAVNNYVSGLQAWHVLHGLPWDIDKPRFKVMLRAANRLAPTSRGKRPPLTVDIITILRSGLDLDAPLDAAVWAALLTVFWCTARRGEFILKTLASFDPDLHVQRSHYRTEPELPTCDPLPALHNHFNINNPEDDCPLFSYKHKGSIRPLTGHAMQKRLKAVAAITGVDLPPGHSARIGSLLWHLLNGMPFMEAMAKGRWQSVSSFHLYLRQHAQVLSPHLQARPHLYSELNRRILDASQSSAAPSVR</sequence>
<organism evidence="2">
    <name type="scientific">Ganoderma boninense</name>
    <dbReference type="NCBI Taxonomy" id="34458"/>
    <lineage>
        <taxon>Eukaryota</taxon>
        <taxon>Fungi</taxon>
        <taxon>Dikarya</taxon>
        <taxon>Basidiomycota</taxon>
        <taxon>Agaricomycotina</taxon>
        <taxon>Agaricomycetes</taxon>
        <taxon>Polyporales</taxon>
        <taxon>Polyporaceae</taxon>
        <taxon>Ganoderma</taxon>
    </lineage>
</organism>
<dbReference type="GO" id="GO:0003677">
    <property type="term" value="F:DNA binding"/>
    <property type="evidence" value="ECO:0007669"/>
    <property type="project" value="InterPro"/>
</dbReference>
<dbReference type="SUPFAM" id="SSF56349">
    <property type="entry name" value="DNA breaking-rejoining enzymes"/>
    <property type="match status" value="1"/>
</dbReference>
<accession>A0A5K1JRT1</accession>
<protein>
    <submittedName>
        <fullName evidence="2">Uncharacterized protein</fullName>
    </submittedName>
</protein>
<dbReference type="PANTHER" id="PTHR34605">
    <property type="entry name" value="PHAGE_INTEGRASE DOMAIN-CONTAINING PROTEIN"/>
    <property type="match status" value="1"/>
</dbReference>
<dbReference type="InterPro" id="IPR011010">
    <property type="entry name" value="DNA_brk_join_enz"/>
</dbReference>
<reference evidence="2" key="1">
    <citation type="submission" date="2019-10" db="EMBL/GenBank/DDBJ databases">
        <authorList>
            <person name="Nor Muhammad N."/>
        </authorList>
    </citation>
    <scope>NUCLEOTIDE SEQUENCE</scope>
</reference>
<proteinExistence type="predicted"/>
<dbReference type="GO" id="GO:0015074">
    <property type="term" value="P:DNA integration"/>
    <property type="evidence" value="ECO:0007669"/>
    <property type="project" value="InterPro"/>
</dbReference>
<dbReference type="GO" id="GO:0006310">
    <property type="term" value="P:DNA recombination"/>
    <property type="evidence" value="ECO:0007669"/>
    <property type="project" value="UniProtKB-KW"/>
</dbReference>